<feature type="compositionally biased region" description="Gly residues" evidence="1">
    <location>
        <begin position="261"/>
        <end position="276"/>
    </location>
</feature>
<dbReference type="AlphaFoldDB" id="A0A6H5H1A5"/>
<evidence type="ECO:0000256" key="1">
    <source>
        <dbReference type="SAM" id="MobiDB-lite"/>
    </source>
</evidence>
<feature type="compositionally biased region" description="Gly residues" evidence="1">
    <location>
        <begin position="289"/>
        <end position="299"/>
    </location>
</feature>
<organism evidence="2 3">
    <name type="scientific">Nesidiocoris tenuis</name>
    <dbReference type="NCBI Taxonomy" id="355587"/>
    <lineage>
        <taxon>Eukaryota</taxon>
        <taxon>Metazoa</taxon>
        <taxon>Ecdysozoa</taxon>
        <taxon>Arthropoda</taxon>
        <taxon>Hexapoda</taxon>
        <taxon>Insecta</taxon>
        <taxon>Pterygota</taxon>
        <taxon>Neoptera</taxon>
        <taxon>Paraneoptera</taxon>
        <taxon>Hemiptera</taxon>
        <taxon>Heteroptera</taxon>
        <taxon>Panheteroptera</taxon>
        <taxon>Cimicomorpha</taxon>
        <taxon>Miridae</taxon>
        <taxon>Dicyphina</taxon>
        <taxon>Nesidiocoris</taxon>
    </lineage>
</organism>
<proteinExistence type="predicted"/>
<dbReference type="Proteomes" id="UP000479000">
    <property type="component" value="Unassembled WGS sequence"/>
</dbReference>
<feature type="compositionally biased region" description="Pro residues" evidence="1">
    <location>
        <begin position="307"/>
        <end position="317"/>
    </location>
</feature>
<evidence type="ECO:0000313" key="2">
    <source>
        <dbReference type="EMBL" id="CAB0010861.1"/>
    </source>
</evidence>
<protein>
    <submittedName>
        <fullName evidence="2">Uncharacterized protein</fullName>
    </submittedName>
</protein>
<dbReference type="EMBL" id="CADCXU010023359">
    <property type="protein sequence ID" value="CAB0010861.1"/>
    <property type="molecule type" value="Genomic_DNA"/>
</dbReference>
<feature type="compositionally biased region" description="Low complexity" evidence="1">
    <location>
        <begin position="318"/>
        <end position="345"/>
    </location>
</feature>
<reference evidence="2 3" key="1">
    <citation type="submission" date="2020-02" db="EMBL/GenBank/DDBJ databases">
        <authorList>
            <person name="Ferguson B K."/>
        </authorList>
    </citation>
    <scope>NUCLEOTIDE SEQUENCE [LARGE SCALE GENOMIC DNA]</scope>
</reference>
<name>A0A6H5H1A5_9HEMI</name>
<sequence length="432" mass="47461">GPRFGSYFMPRQSRTIRHEKANSSLRSTVVFRKSSSVRVTTHHAVSGLLFRLITIVTDLYLVRQYVAAWSATLLCPHSFAGPRLDFHEPGCCSSCVFSASVHCIAFHHIAHLRRKDARVFKGRLMKTQFRLNIGREPTLPPWRRAALPEPEPGGAEPGNPSKFGPAARHGSASRRRYDSENLRPARMFVCVISCSAILLVRIACSRPQSSAVFPPGRSRRARDFTQVLPYLVLSDLQRVFIITPYFFGYGLGGSVNNNGSIGPGPGDRVGSGGGSWSPGPPTPQSQSGTQGGPQGGPQGPGSHIQEPPSPQQPPPSHQPQQTQQQQGQTQQQQQPSLQQQHSQPQQLPPQQSPQQHQQHPPQPQQPSTPRAAEQSPTRHAPDQGVAMAVSQKVDLIEQNQGDIWNQNTKISLKMLRNPGRFFGCYPVKLLAS</sequence>
<evidence type="ECO:0000313" key="3">
    <source>
        <dbReference type="Proteomes" id="UP000479000"/>
    </source>
</evidence>
<feature type="compositionally biased region" description="Low complexity" evidence="1">
    <location>
        <begin position="145"/>
        <end position="160"/>
    </location>
</feature>
<feature type="region of interest" description="Disordered" evidence="1">
    <location>
        <begin position="260"/>
        <end position="385"/>
    </location>
</feature>
<keyword evidence="3" id="KW-1185">Reference proteome</keyword>
<feature type="non-terminal residue" evidence="2">
    <location>
        <position position="1"/>
    </location>
</feature>
<feature type="region of interest" description="Disordered" evidence="1">
    <location>
        <begin position="142"/>
        <end position="177"/>
    </location>
</feature>
<gene>
    <name evidence="2" type="ORF">NTEN_LOCUS15854</name>
</gene>
<accession>A0A6H5H1A5</accession>